<dbReference type="PROSITE" id="PS50225">
    <property type="entry name" value="SOCS"/>
    <property type="match status" value="1"/>
</dbReference>
<evidence type="ECO:0000256" key="2">
    <source>
        <dbReference type="ARBA" id="ARBA00023043"/>
    </source>
</evidence>
<dbReference type="AlphaFoldDB" id="A0AAV2I4F0"/>
<dbReference type="SMART" id="SM00248">
    <property type="entry name" value="ANK"/>
    <property type="match status" value="6"/>
</dbReference>
<dbReference type="PANTHER" id="PTHR24134">
    <property type="entry name" value="ANKYRIN REPEAT-CONTAINING PROTEIN DDB_G0279043"/>
    <property type="match status" value="1"/>
</dbReference>
<evidence type="ECO:0000256" key="3">
    <source>
        <dbReference type="PROSITE-ProRule" id="PRU00023"/>
    </source>
</evidence>
<dbReference type="SMART" id="SM00969">
    <property type="entry name" value="SOCS_box"/>
    <property type="match status" value="1"/>
</dbReference>
<keyword evidence="2 3" id="KW-0040">ANK repeat</keyword>
<reference evidence="5 6" key="1">
    <citation type="submission" date="2024-04" db="EMBL/GenBank/DDBJ databases">
        <authorList>
            <consortium name="Genoscope - CEA"/>
            <person name="William W."/>
        </authorList>
    </citation>
    <scope>NUCLEOTIDE SEQUENCE [LARGE SCALE GENOMIC DNA]</scope>
</reference>
<evidence type="ECO:0000259" key="4">
    <source>
        <dbReference type="PROSITE" id="PS50225"/>
    </source>
</evidence>
<keyword evidence="1" id="KW-0677">Repeat</keyword>
<protein>
    <recommendedName>
        <fullName evidence="4">SOCS box domain-containing protein</fullName>
    </recommendedName>
</protein>
<name>A0AAV2I4F0_LYMST</name>
<sequence>MKRNTEQGQKESVDNRLLVQYASVNNILLVQDAIDNGADVNLIWQGQTALFFATQHCNLEMLKLLLQAGAKPSAINKDGLTPLHKACEKGAYDIVQLLIDAGSDVNVSSKYGRTPLLYAVQYGNLALVLLLLKYKANINAVGRSLGAFTERNCAIEQWCTPLGQASKMGQSDYILALVEAGARLTDVLIMVNVLTKERKSFTAFDVSLSHSDLNVLSYLIKNGAAIKPVCYAGSGSHFVWSEASCSVITALQGCHLSEEFLCKVLFLLTQTGFSIQKDSYCKDLIKSYKRKSDHENKKCDRDLLLDILTEISVGNFSNACQKLFASTNCTHSDRSKTVQLILENSSNVNTLLAKCRIRIRNRLSLVNHRRALGPLIERLPLPNQLLQYLMLEC</sequence>
<dbReference type="PANTHER" id="PTHR24134:SF9">
    <property type="entry name" value="ANKYRIN REPEAT AND SOCS BOX PROTEIN 8"/>
    <property type="match status" value="1"/>
</dbReference>
<evidence type="ECO:0000256" key="1">
    <source>
        <dbReference type="ARBA" id="ARBA00022737"/>
    </source>
</evidence>
<dbReference type="PROSITE" id="PS50088">
    <property type="entry name" value="ANK_REPEAT"/>
    <property type="match status" value="3"/>
</dbReference>
<evidence type="ECO:0000313" key="5">
    <source>
        <dbReference type="EMBL" id="CAL1541588.1"/>
    </source>
</evidence>
<dbReference type="Proteomes" id="UP001497497">
    <property type="component" value="Unassembled WGS sequence"/>
</dbReference>
<dbReference type="EMBL" id="CAXITT010000441">
    <property type="protein sequence ID" value="CAL1541588.1"/>
    <property type="molecule type" value="Genomic_DNA"/>
</dbReference>
<feature type="repeat" description="ANK" evidence="3">
    <location>
        <begin position="45"/>
        <end position="77"/>
    </location>
</feature>
<dbReference type="Pfam" id="PF00023">
    <property type="entry name" value="Ank"/>
    <property type="match status" value="1"/>
</dbReference>
<evidence type="ECO:0000313" key="6">
    <source>
        <dbReference type="Proteomes" id="UP001497497"/>
    </source>
</evidence>
<accession>A0AAV2I4F0</accession>
<gene>
    <name evidence="5" type="ORF">GSLYS_00015194001</name>
</gene>
<dbReference type="SUPFAM" id="SSF48403">
    <property type="entry name" value="Ankyrin repeat"/>
    <property type="match status" value="1"/>
</dbReference>
<dbReference type="PROSITE" id="PS50297">
    <property type="entry name" value="ANK_REP_REGION"/>
    <property type="match status" value="3"/>
</dbReference>
<organism evidence="5 6">
    <name type="scientific">Lymnaea stagnalis</name>
    <name type="common">Great pond snail</name>
    <name type="synonym">Helix stagnalis</name>
    <dbReference type="NCBI Taxonomy" id="6523"/>
    <lineage>
        <taxon>Eukaryota</taxon>
        <taxon>Metazoa</taxon>
        <taxon>Spiralia</taxon>
        <taxon>Lophotrochozoa</taxon>
        <taxon>Mollusca</taxon>
        <taxon>Gastropoda</taxon>
        <taxon>Heterobranchia</taxon>
        <taxon>Euthyneura</taxon>
        <taxon>Panpulmonata</taxon>
        <taxon>Hygrophila</taxon>
        <taxon>Lymnaeoidea</taxon>
        <taxon>Lymnaeidae</taxon>
        <taxon>Lymnaea</taxon>
    </lineage>
</organism>
<dbReference type="InterPro" id="IPR036770">
    <property type="entry name" value="Ankyrin_rpt-contain_sf"/>
</dbReference>
<feature type="domain" description="SOCS box" evidence="4">
    <location>
        <begin position="342"/>
        <end position="389"/>
    </location>
</feature>
<keyword evidence="6" id="KW-1185">Reference proteome</keyword>
<dbReference type="Gene3D" id="1.25.40.20">
    <property type="entry name" value="Ankyrin repeat-containing domain"/>
    <property type="match status" value="2"/>
</dbReference>
<dbReference type="InterPro" id="IPR002110">
    <property type="entry name" value="Ankyrin_rpt"/>
</dbReference>
<proteinExistence type="predicted"/>
<feature type="repeat" description="ANK" evidence="3">
    <location>
        <begin position="111"/>
        <end position="143"/>
    </location>
</feature>
<dbReference type="InterPro" id="IPR001496">
    <property type="entry name" value="SOCS_box"/>
</dbReference>
<dbReference type="Pfam" id="PF12796">
    <property type="entry name" value="Ank_2"/>
    <property type="match status" value="1"/>
</dbReference>
<comment type="caution">
    <text evidence="5">The sequence shown here is derived from an EMBL/GenBank/DDBJ whole genome shotgun (WGS) entry which is preliminary data.</text>
</comment>
<feature type="repeat" description="ANK" evidence="3">
    <location>
        <begin position="78"/>
        <end position="110"/>
    </location>
</feature>